<dbReference type="Proteomes" id="UP000005801">
    <property type="component" value="Unassembled WGS sequence"/>
</dbReference>
<evidence type="ECO:0000256" key="7">
    <source>
        <dbReference type="SAM" id="MobiDB-lite"/>
    </source>
</evidence>
<dbReference type="Pfam" id="PF00254">
    <property type="entry name" value="FKBP_C"/>
    <property type="match status" value="1"/>
</dbReference>
<name>A6G614_9BACT</name>
<evidence type="ECO:0000313" key="10">
    <source>
        <dbReference type="EMBL" id="EDM78616.1"/>
    </source>
</evidence>
<feature type="compositionally biased region" description="Acidic residues" evidence="7">
    <location>
        <begin position="38"/>
        <end position="59"/>
    </location>
</feature>
<gene>
    <name evidence="10" type="ORF">PPSIR1_29233</name>
</gene>
<proteinExistence type="inferred from homology"/>
<dbReference type="EMBL" id="ABCS01000028">
    <property type="protein sequence ID" value="EDM78616.1"/>
    <property type="molecule type" value="Genomic_DNA"/>
</dbReference>
<protein>
    <recommendedName>
        <fullName evidence="6">Peptidyl-prolyl cis-trans isomerase</fullName>
        <ecNumber evidence="6">5.2.1.8</ecNumber>
    </recommendedName>
</protein>
<organism evidence="10 11">
    <name type="scientific">Plesiocystis pacifica SIR-1</name>
    <dbReference type="NCBI Taxonomy" id="391625"/>
    <lineage>
        <taxon>Bacteria</taxon>
        <taxon>Pseudomonadati</taxon>
        <taxon>Myxococcota</taxon>
        <taxon>Polyangia</taxon>
        <taxon>Nannocystales</taxon>
        <taxon>Nannocystaceae</taxon>
        <taxon>Plesiocystis</taxon>
    </lineage>
</organism>
<dbReference type="RefSeq" id="WP_006972163.1">
    <property type="nucleotide sequence ID" value="NZ_ABCS01000028.1"/>
</dbReference>
<evidence type="ECO:0000256" key="1">
    <source>
        <dbReference type="ARBA" id="ARBA00000971"/>
    </source>
</evidence>
<sequence>MPTNHSLTRGRLALLASFLACACSAQAAQELAASPEDCLLENESESETDPEPEAAEPEPEAPSAAEERACIDEQLLAGESFEAGEPEDYDWRASGLGIFVRAEGEGEPVADGDLVTFAYTGYLLDGCAFDSTLLREPIAMPLGGMIPGMREGLIGMRVGGQRRLYIPPELAYGETGAGAVIGPNEVLVFEVELLEKGS</sequence>
<dbReference type="Gene3D" id="3.10.50.40">
    <property type="match status" value="1"/>
</dbReference>
<comment type="caution">
    <text evidence="10">The sequence shown here is derived from an EMBL/GenBank/DDBJ whole genome shotgun (WGS) entry which is preliminary data.</text>
</comment>
<evidence type="ECO:0000256" key="4">
    <source>
        <dbReference type="ARBA" id="ARBA00023235"/>
    </source>
</evidence>
<feature type="chain" id="PRO_5002697551" description="Peptidyl-prolyl cis-trans isomerase" evidence="8">
    <location>
        <begin position="28"/>
        <end position="198"/>
    </location>
</feature>
<evidence type="ECO:0000313" key="11">
    <source>
        <dbReference type="Proteomes" id="UP000005801"/>
    </source>
</evidence>
<dbReference type="PANTHER" id="PTHR43811">
    <property type="entry name" value="FKBP-TYPE PEPTIDYL-PROLYL CIS-TRANS ISOMERASE FKPA"/>
    <property type="match status" value="1"/>
</dbReference>
<evidence type="ECO:0000259" key="9">
    <source>
        <dbReference type="PROSITE" id="PS50059"/>
    </source>
</evidence>
<dbReference type="STRING" id="391625.PPSIR1_29233"/>
<dbReference type="SUPFAM" id="SSF54534">
    <property type="entry name" value="FKBP-like"/>
    <property type="match status" value="1"/>
</dbReference>
<evidence type="ECO:0000256" key="3">
    <source>
        <dbReference type="ARBA" id="ARBA00023110"/>
    </source>
</evidence>
<dbReference type="GO" id="GO:0003755">
    <property type="term" value="F:peptidyl-prolyl cis-trans isomerase activity"/>
    <property type="evidence" value="ECO:0007669"/>
    <property type="project" value="UniProtKB-UniRule"/>
</dbReference>
<feature type="domain" description="PPIase FKBP-type" evidence="9">
    <location>
        <begin position="112"/>
        <end position="197"/>
    </location>
</feature>
<evidence type="ECO:0000256" key="5">
    <source>
        <dbReference type="PROSITE-ProRule" id="PRU00277"/>
    </source>
</evidence>
<keyword evidence="4 5" id="KW-0413">Isomerase</keyword>
<keyword evidence="8" id="KW-0732">Signal</keyword>
<dbReference type="EC" id="5.2.1.8" evidence="6"/>
<comment type="catalytic activity">
    <reaction evidence="1 5 6">
        <text>[protein]-peptidylproline (omega=180) = [protein]-peptidylproline (omega=0)</text>
        <dbReference type="Rhea" id="RHEA:16237"/>
        <dbReference type="Rhea" id="RHEA-COMP:10747"/>
        <dbReference type="Rhea" id="RHEA-COMP:10748"/>
        <dbReference type="ChEBI" id="CHEBI:83833"/>
        <dbReference type="ChEBI" id="CHEBI:83834"/>
        <dbReference type="EC" id="5.2.1.8"/>
    </reaction>
</comment>
<evidence type="ECO:0000256" key="2">
    <source>
        <dbReference type="ARBA" id="ARBA00006577"/>
    </source>
</evidence>
<feature type="region of interest" description="Disordered" evidence="7">
    <location>
        <begin position="34"/>
        <end position="66"/>
    </location>
</feature>
<dbReference type="InterPro" id="IPR046357">
    <property type="entry name" value="PPIase_dom_sf"/>
</dbReference>
<reference evidence="10 11" key="1">
    <citation type="submission" date="2007-06" db="EMBL/GenBank/DDBJ databases">
        <authorList>
            <person name="Shimkets L."/>
            <person name="Ferriera S."/>
            <person name="Johnson J."/>
            <person name="Kravitz S."/>
            <person name="Beeson K."/>
            <person name="Sutton G."/>
            <person name="Rogers Y.-H."/>
            <person name="Friedman R."/>
            <person name="Frazier M."/>
            <person name="Venter J.C."/>
        </authorList>
    </citation>
    <scope>NUCLEOTIDE SEQUENCE [LARGE SCALE GENOMIC DNA]</scope>
    <source>
        <strain evidence="10 11">SIR-1</strain>
    </source>
</reference>
<keyword evidence="11" id="KW-1185">Reference proteome</keyword>
<evidence type="ECO:0000256" key="6">
    <source>
        <dbReference type="RuleBase" id="RU003915"/>
    </source>
</evidence>
<feature type="signal peptide" evidence="8">
    <location>
        <begin position="1"/>
        <end position="27"/>
    </location>
</feature>
<dbReference type="AlphaFoldDB" id="A6G614"/>
<dbReference type="eggNOG" id="COG0545">
    <property type="taxonomic scope" value="Bacteria"/>
</dbReference>
<dbReference type="PROSITE" id="PS50059">
    <property type="entry name" value="FKBP_PPIASE"/>
    <property type="match status" value="1"/>
</dbReference>
<accession>A6G614</accession>
<comment type="similarity">
    <text evidence="2 6">Belongs to the FKBP-type PPIase family.</text>
</comment>
<dbReference type="InterPro" id="IPR001179">
    <property type="entry name" value="PPIase_FKBP_dom"/>
</dbReference>
<keyword evidence="3 5" id="KW-0697">Rotamase</keyword>
<evidence type="ECO:0000256" key="8">
    <source>
        <dbReference type="SAM" id="SignalP"/>
    </source>
</evidence>
<dbReference type="PANTHER" id="PTHR43811:SF19">
    <property type="entry name" value="39 KDA FK506-BINDING NUCLEAR PROTEIN"/>
    <property type="match status" value="1"/>
</dbReference>